<evidence type="ECO:0000313" key="3">
    <source>
        <dbReference type="Proteomes" id="UP001597375"/>
    </source>
</evidence>
<keyword evidence="3" id="KW-1185">Reference proteome</keyword>
<evidence type="ECO:0000259" key="1">
    <source>
        <dbReference type="Pfam" id="PF01261"/>
    </source>
</evidence>
<reference evidence="3" key="1">
    <citation type="journal article" date="2019" name="Int. J. Syst. Evol. Microbiol.">
        <title>The Global Catalogue of Microorganisms (GCM) 10K type strain sequencing project: providing services to taxonomists for standard genome sequencing and annotation.</title>
        <authorList>
            <consortium name="The Broad Institute Genomics Platform"/>
            <consortium name="The Broad Institute Genome Sequencing Center for Infectious Disease"/>
            <person name="Wu L."/>
            <person name="Ma J."/>
        </authorList>
    </citation>
    <scope>NUCLEOTIDE SEQUENCE [LARGE SCALE GENOMIC DNA]</scope>
    <source>
        <strain evidence="3">CGMCC 4.7106</strain>
    </source>
</reference>
<dbReference type="Proteomes" id="UP001597375">
    <property type="component" value="Unassembled WGS sequence"/>
</dbReference>
<accession>A0ABW5D6N7</accession>
<dbReference type="InterPro" id="IPR050312">
    <property type="entry name" value="IolE/XylAMocC-like"/>
</dbReference>
<proteinExistence type="predicted"/>
<organism evidence="2 3">
    <name type="scientific">Luteolibacter algae</name>
    <dbReference type="NCBI Taxonomy" id="454151"/>
    <lineage>
        <taxon>Bacteria</taxon>
        <taxon>Pseudomonadati</taxon>
        <taxon>Verrucomicrobiota</taxon>
        <taxon>Verrucomicrobiia</taxon>
        <taxon>Verrucomicrobiales</taxon>
        <taxon>Verrucomicrobiaceae</taxon>
        <taxon>Luteolibacter</taxon>
    </lineage>
</organism>
<dbReference type="PANTHER" id="PTHR12110">
    <property type="entry name" value="HYDROXYPYRUVATE ISOMERASE"/>
    <property type="match status" value="1"/>
</dbReference>
<dbReference type="SUPFAM" id="SSF51658">
    <property type="entry name" value="Xylose isomerase-like"/>
    <property type="match status" value="1"/>
</dbReference>
<evidence type="ECO:0000313" key="2">
    <source>
        <dbReference type="EMBL" id="MFD2256230.1"/>
    </source>
</evidence>
<name>A0ABW5D6N7_9BACT</name>
<feature type="domain" description="Xylose isomerase-like TIM barrel" evidence="1">
    <location>
        <begin position="23"/>
        <end position="328"/>
    </location>
</feature>
<dbReference type="InterPro" id="IPR013022">
    <property type="entry name" value="Xyl_isomerase-like_TIM-brl"/>
</dbReference>
<sequence>MSRPVTLFTGQWADMPIEKLAPLAAEMGYDGLELACWGDHFDVDKALSSDTYVKEKWELLAEHGLTCFAISNHLVGQAVCDNIDDRHKAMLTPEVWGDGDPEGVRQRAAQQMIATGQACRKFLDAKPKGDGSEDFPAVVNGFTGSSTWHALYAFPPTNQAYYEKGFEDFAKRFTPILDAYDKVDVNFALEVHPTEIAFDIATAQRALKAVNHHKRFGFNYDPSHLGYQGVDYVKFIRDLGSRIYHVHMKDAWWGHGDGSVGVFGGSTDFGDPRRFWDFRSLGHGDIEFEDIIVALNDLKYSGPLSVEWEDIRMDRVHGATEAAAFVRNVDFPGSNVAFDAAFDKSNQ</sequence>
<dbReference type="PANTHER" id="PTHR12110:SF21">
    <property type="entry name" value="XYLOSE ISOMERASE-LIKE TIM BARREL DOMAIN-CONTAINING PROTEIN"/>
    <property type="match status" value="1"/>
</dbReference>
<dbReference type="RefSeq" id="WP_386819284.1">
    <property type="nucleotide sequence ID" value="NZ_JBHUIT010000005.1"/>
</dbReference>
<protein>
    <submittedName>
        <fullName evidence="2">Sugar phosphate isomerase/epimerase family protein</fullName>
    </submittedName>
</protein>
<dbReference type="EMBL" id="JBHUIT010000005">
    <property type="protein sequence ID" value="MFD2256230.1"/>
    <property type="molecule type" value="Genomic_DNA"/>
</dbReference>
<dbReference type="InterPro" id="IPR036237">
    <property type="entry name" value="Xyl_isomerase-like_sf"/>
</dbReference>
<dbReference type="GO" id="GO:0016853">
    <property type="term" value="F:isomerase activity"/>
    <property type="evidence" value="ECO:0007669"/>
    <property type="project" value="UniProtKB-KW"/>
</dbReference>
<dbReference type="Pfam" id="PF01261">
    <property type="entry name" value="AP_endonuc_2"/>
    <property type="match status" value="1"/>
</dbReference>
<gene>
    <name evidence="2" type="ORF">ACFSSA_06065</name>
</gene>
<keyword evidence="2" id="KW-0413">Isomerase</keyword>
<dbReference type="Gene3D" id="3.20.20.150">
    <property type="entry name" value="Divalent-metal-dependent TIM barrel enzymes"/>
    <property type="match status" value="1"/>
</dbReference>
<comment type="caution">
    <text evidence="2">The sequence shown here is derived from an EMBL/GenBank/DDBJ whole genome shotgun (WGS) entry which is preliminary data.</text>
</comment>